<reference evidence="2 3" key="1">
    <citation type="journal article" date="2022" name="Gigascience">
        <title>A chromosome-level genome assembly and annotation of the desert horned lizard, Phrynosoma platyrhinos, provides insight into chromosomal rearrangements among reptiles.</title>
        <authorList>
            <person name="Koochekian N."/>
            <person name="Ascanio A."/>
            <person name="Farleigh K."/>
            <person name="Card D.C."/>
            <person name="Schield D.R."/>
            <person name="Castoe T.A."/>
            <person name="Jezkova T."/>
        </authorList>
    </citation>
    <scope>NUCLEOTIDE SEQUENCE [LARGE SCALE GENOMIC DNA]</scope>
    <source>
        <strain evidence="2">NK-2021</strain>
    </source>
</reference>
<protein>
    <recommendedName>
        <fullName evidence="1">IgGFc-binding protein N-terminal domain-containing protein</fullName>
    </recommendedName>
</protein>
<accession>A0ABQ7TPB6</accession>
<comment type="caution">
    <text evidence="2">The sequence shown here is derived from an EMBL/GenBank/DDBJ whole genome shotgun (WGS) entry which is preliminary data.</text>
</comment>
<name>A0ABQ7TPB6_PHRPL</name>
<dbReference type="Proteomes" id="UP000826234">
    <property type="component" value="Unassembled WGS sequence"/>
</dbReference>
<dbReference type="PANTHER" id="PTHR46534">
    <property type="entry name" value="IGGFC_BINDING DOMAIN-CONTAINING PROTEIN"/>
    <property type="match status" value="1"/>
</dbReference>
<feature type="domain" description="IgGFc-binding protein N-terminal" evidence="1">
    <location>
        <begin position="94"/>
        <end position="381"/>
    </location>
</feature>
<evidence type="ECO:0000313" key="3">
    <source>
        <dbReference type="Proteomes" id="UP000826234"/>
    </source>
</evidence>
<keyword evidence="3" id="KW-1185">Reference proteome</keyword>
<dbReference type="InterPro" id="IPR035234">
    <property type="entry name" value="IgGFc-bd_N"/>
</dbReference>
<organism evidence="2 3">
    <name type="scientific">Phrynosoma platyrhinos</name>
    <name type="common">Desert horned lizard</name>
    <dbReference type="NCBI Taxonomy" id="52577"/>
    <lineage>
        <taxon>Eukaryota</taxon>
        <taxon>Metazoa</taxon>
        <taxon>Chordata</taxon>
        <taxon>Craniata</taxon>
        <taxon>Vertebrata</taxon>
        <taxon>Euteleostomi</taxon>
        <taxon>Lepidosauria</taxon>
        <taxon>Squamata</taxon>
        <taxon>Bifurcata</taxon>
        <taxon>Unidentata</taxon>
        <taxon>Episquamata</taxon>
        <taxon>Toxicofera</taxon>
        <taxon>Iguania</taxon>
        <taxon>Phrynosomatidae</taxon>
        <taxon>Phrynosomatinae</taxon>
        <taxon>Phrynosoma</taxon>
    </lineage>
</organism>
<proteinExistence type="predicted"/>
<dbReference type="Pfam" id="PF17517">
    <property type="entry name" value="IgGFc_binding"/>
    <property type="match status" value="1"/>
</dbReference>
<evidence type="ECO:0000313" key="2">
    <source>
        <dbReference type="EMBL" id="KAH0631322.1"/>
    </source>
</evidence>
<dbReference type="PANTHER" id="PTHR46534:SF2">
    <property type="entry name" value="VWFD DOMAIN-CONTAINING PROTEIN"/>
    <property type="match status" value="1"/>
</dbReference>
<sequence>MQNYGTSGKFELQITGYHDLTTVTVHIPCDMCQLPQKFLKKIIVNKGQMMQVALPSYVEIVGSKLFSDVIKITADKEISVVSMNSKSYSTEIALLYPVNSLGREYYVVTPSTGPRGSFPQFSVFTHQGPNVVDIYPKAQVSFNGKTYSAGSKLTVTLKAFQGIQLQAASDLSGTKIISQGLVTVLSGHVCSWKNTKCNHVFEQLQPVSSWGKIFMVPPLPWQNKNDILYVSASQTTALTYQIGANKQTAKLEGGQVLQILILPRSPVYLSASAPIQVYFYSTGASYQTITYDTLLMEIPDSDKYSREYTMNGQVGFQNFAFLVAKTAEVNGFMVDGKPLINVQWNTIPGTEYSWGNFELPSMILTYRVVHPESPFGLLSVGIANLNSYGTPGAALEREYILFTWLIPYMCNNDGGSRKKLRRIMVS</sequence>
<gene>
    <name evidence="2" type="ORF">JD844_005610</name>
</gene>
<evidence type="ECO:0000259" key="1">
    <source>
        <dbReference type="Pfam" id="PF17517"/>
    </source>
</evidence>
<dbReference type="EMBL" id="JAIPUX010000035">
    <property type="protein sequence ID" value="KAH0631322.1"/>
    <property type="molecule type" value="Genomic_DNA"/>
</dbReference>